<sequence>MADLCTELRHGASLGSGLKLPSKRGLEIRALPAYFPAFG</sequence>
<dbReference type="Proteomes" id="UP000246073">
    <property type="component" value="Unassembled WGS sequence"/>
</dbReference>
<organism evidence="1 2">
    <name type="scientific">Ochrobactrum soli</name>
    <dbReference type="NCBI Taxonomy" id="2448455"/>
    <lineage>
        <taxon>Bacteria</taxon>
        <taxon>Pseudomonadati</taxon>
        <taxon>Pseudomonadota</taxon>
        <taxon>Alphaproteobacteria</taxon>
        <taxon>Hyphomicrobiales</taxon>
        <taxon>Brucellaceae</taxon>
        <taxon>Brucella/Ochrobactrum group</taxon>
        <taxon>Ochrobactrum</taxon>
    </lineage>
</organism>
<evidence type="ECO:0000313" key="2">
    <source>
        <dbReference type="Proteomes" id="UP000246073"/>
    </source>
</evidence>
<accession>A0A2P9HGZ9</accession>
<gene>
    <name evidence="1" type="ORF">OHAE_3278</name>
</gene>
<evidence type="ECO:0000313" key="1">
    <source>
        <dbReference type="EMBL" id="SPL63346.1"/>
    </source>
</evidence>
<dbReference type="AlphaFoldDB" id="A0A2P9HGZ9"/>
<dbReference type="EMBL" id="OOFM01000004">
    <property type="protein sequence ID" value="SPL63346.1"/>
    <property type="molecule type" value="Genomic_DNA"/>
</dbReference>
<proteinExistence type="predicted"/>
<name>A0A2P9HGZ9_9HYPH</name>
<reference evidence="2" key="1">
    <citation type="submission" date="2017-12" db="EMBL/GenBank/DDBJ databases">
        <authorList>
            <person name="Diaz M."/>
        </authorList>
    </citation>
    <scope>NUCLEOTIDE SEQUENCE [LARGE SCALE GENOMIC DNA]</scope>
    <source>
        <strain evidence="2">FI11154</strain>
    </source>
</reference>
<protein>
    <submittedName>
        <fullName evidence="1">Uncharacterized protein</fullName>
    </submittedName>
</protein>